<feature type="compositionally biased region" description="Polar residues" evidence="6">
    <location>
        <begin position="218"/>
        <end position="229"/>
    </location>
</feature>
<dbReference type="AlphaFoldDB" id="A0AAV8SD54"/>
<accession>A0AAV8SD54</accession>
<keyword evidence="7" id="KW-0472">Membrane</keyword>
<feature type="domain" description="SHSP" evidence="8">
    <location>
        <begin position="12"/>
        <end position="115"/>
    </location>
</feature>
<evidence type="ECO:0000256" key="2">
    <source>
        <dbReference type="ARBA" id="ARBA00022475"/>
    </source>
</evidence>
<protein>
    <recommendedName>
        <fullName evidence="8">SHSP domain-containing protein</fullName>
    </recommendedName>
</protein>
<evidence type="ECO:0000256" key="7">
    <source>
        <dbReference type="SAM" id="Phobius"/>
    </source>
</evidence>
<feature type="compositionally biased region" description="Basic and acidic residues" evidence="6">
    <location>
        <begin position="187"/>
        <end position="197"/>
    </location>
</feature>
<evidence type="ECO:0000256" key="3">
    <source>
        <dbReference type="ARBA" id="ARBA00022821"/>
    </source>
</evidence>
<evidence type="ECO:0000256" key="6">
    <source>
        <dbReference type="SAM" id="MobiDB-lite"/>
    </source>
</evidence>
<dbReference type="SUPFAM" id="SSF49764">
    <property type="entry name" value="HSP20-like chaperones"/>
    <property type="match status" value="1"/>
</dbReference>
<evidence type="ECO:0000313" key="10">
    <source>
        <dbReference type="Proteomes" id="UP001159364"/>
    </source>
</evidence>
<keyword evidence="7" id="KW-0812">Transmembrane</keyword>
<dbReference type="InterPro" id="IPR008978">
    <property type="entry name" value="HSP20-like_chaperone"/>
</dbReference>
<dbReference type="InterPro" id="IPR002068">
    <property type="entry name" value="A-crystallin/Hsp20_dom"/>
</dbReference>
<keyword evidence="2" id="KW-1003">Cell membrane</keyword>
<feature type="compositionally biased region" description="Basic and acidic residues" evidence="6">
    <location>
        <begin position="233"/>
        <end position="244"/>
    </location>
</feature>
<organism evidence="9 10">
    <name type="scientific">Erythroxylum novogranatense</name>
    <dbReference type="NCBI Taxonomy" id="1862640"/>
    <lineage>
        <taxon>Eukaryota</taxon>
        <taxon>Viridiplantae</taxon>
        <taxon>Streptophyta</taxon>
        <taxon>Embryophyta</taxon>
        <taxon>Tracheophyta</taxon>
        <taxon>Spermatophyta</taxon>
        <taxon>Magnoliopsida</taxon>
        <taxon>eudicotyledons</taxon>
        <taxon>Gunneridae</taxon>
        <taxon>Pentapetalae</taxon>
        <taxon>rosids</taxon>
        <taxon>fabids</taxon>
        <taxon>Malpighiales</taxon>
        <taxon>Erythroxylaceae</taxon>
        <taxon>Erythroxylum</taxon>
    </lineage>
</organism>
<dbReference type="PANTHER" id="PTHR43670:SF73">
    <property type="entry name" value="INACTIVE PROTEIN RESTRICTED TEV MOVEMENT 2-LIKE"/>
    <property type="match status" value="1"/>
</dbReference>
<dbReference type="Gene3D" id="2.60.40.790">
    <property type="match status" value="1"/>
</dbReference>
<feature type="transmembrane region" description="Helical" evidence="7">
    <location>
        <begin position="254"/>
        <end position="272"/>
    </location>
</feature>
<sequence length="286" mass="31372">MASSAKVAADEHVYESFEPTVDWTREPEADTLIVYLPGFKREQLKVQLTTARTLRLSGERPLDGKKLSTFRKELPISFDYDSNGITAKFENGILYVRHPKPKVAESAQPPKPPQDKDQSPSVVPKPPQAKVAESTQPPKPSQEKERPPTGAPKPPQSKVAESTQPPKPSQDMEQPPSIQAATAASKPDQKPSEEAGKKGSGTTQDRKSDSSNDLAEINKNNKSSETPSSGADEPARENRKDNHSDLLVGKPRKYFSLLLVILLLVGFAVYAWKSLTAPELIKQSEN</sequence>
<dbReference type="GO" id="GO:0034605">
    <property type="term" value="P:cellular response to heat"/>
    <property type="evidence" value="ECO:0007669"/>
    <property type="project" value="TreeGrafter"/>
</dbReference>
<dbReference type="Proteomes" id="UP001159364">
    <property type="component" value="Linkage Group LG11"/>
</dbReference>
<evidence type="ECO:0000256" key="1">
    <source>
        <dbReference type="ARBA" id="ARBA00004162"/>
    </source>
</evidence>
<dbReference type="CDD" id="cd06464">
    <property type="entry name" value="ACD_sHsps-like"/>
    <property type="match status" value="1"/>
</dbReference>
<comment type="subcellular location">
    <subcellularLocation>
        <location evidence="1">Cell membrane</location>
        <topology evidence="1">Single-pass membrane protein</topology>
    </subcellularLocation>
</comment>
<keyword evidence="3" id="KW-0611">Plant defense</keyword>
<evidence type="ECO:0000256" key="5">
    <source>
        <dbReference type="RuleBase" id="RU003616"/>
    </source>
</evidence>
<proteinExistence type="inferred from homology"/>
<feature type="region of interest" description="Disordered" evidence="6">
    <location>
        <begin position="101"/>
        <end position="244"/>
    </location>
</feature>
<reference evidence="9 10" key="1">
    <citation type="submission" date="2021-09" db="EMBL/GenBank/DDBJ databases">
        <title>Genomic insights and catalytic innovation underlie evolution of tropane alkaloids biosynthesis.</title>
        <authorList>
            <person name="Wang Y.-J."/>
            <person name="Tian T."/>
            <person name="Huang J.-P."/>
            <person name="Huang S.-X."/>
        </authorList>
    </citation>
    <scope>NUCLEOTIDE SEQUENCE [LARGE SCALE GENOMIC DNA]</scope>
    <source>
        <strain evidence="9">KIB-2018</strain>
        <tissue evidence="9">Leaf</tissue>
    </source>
</reference>
<dbReference type="PROSITE" id="PS01031">
    <property type="entry name" value="SHSP"/>
    <property type="match status" value="1"/>
</dbReference>
<evidence type="ECO:0000256" key="4">
    <source>
        <dbReference type="PROSITE-ProRule" id="PRU00285"/>
    </source>
</evidence>
<dbReference type="GO" id="GO:0006952">
    <property type="term" value="P:defense response"/>
    <property type="evidence" value="ECO:0007669"/>
    <property type="project" value="UniProtKB-KW"/>
</dbReference>
<gene>
    <name evidence="9" type="ORF">K2173_014076</name>
</gene>
<comment type="similarity">
    <text evidence="4 5">Belongs to the small heat shock protein (HSP20) family.</text>
</comment>
<name>A0AAV8SD54_9ROSI</name>
<dbReference type="EMBL" id="JAIWQS010000011">
    <property type="protein sequence ID" value="KAJ8750161.1"/>
    <property type="molecule type" value="Genomic_DNA"/>
</dbReference>
<keyword evidence="7" id="KW-1133">Transmembrane helix</keyword>
<dbReference type="Pfam" id="PF00011">
    <property type="entry name" value="HSP20"/>
    <property type="match status" value="1"/>
</dbReference>
<evidence type="ECO:0000313" key="9">
    <source>
        <dbReference type="EMBL" id="KAJ8750161.1"/>
    </source>
</evidence>
<comment type="caution">
    <text evidence="9">The sequence shown here is derived from an EMBL/GenBank/DDBJ whole genome shotgun (WGS) entry which is preliminary data.</text>
</comment>
<dbReference type="PANTHER" id="PTHR43670">
    <property type="entry name" value="HEAT SHOCK PROTEIN 26"/>
    <property type="match status" value="1"/>
</dbReference>
<keyword evidence="10" id="KW-1185">Reference proteome</keyword>
<dbReference type="GO" id="GO:0005886">
    <property type="term" value="C:plasma membrane"/>
    <property type="evidence" value="ECO:0007669"/>
    <property type="project" value="UniProtKB-SubCell"/>
</dbReference>
<evidence type="ECO:0000259" key="8">
    <source>
        <dbReference type="PROSITE" id="PS01031"/>
    </source>
</evidence>